<keyword evidence="1" id="KW-0472">Membrane</keyword>
<sequence length="244" mass="27897">MNKEELIQQYIANRLSDVEKANVEALLTTDAEMQELYETHQEMATAFQLSNDRTLKKDLQALDATISSTDKLNKQGKRNFNVLYRVAIAAIFIVGAFFMLNQYLGKDTMFETYFEVCPNTYLPVTRGNSKQEATFEAFKAYESNDFAQAETAFKTILAGEENRNIRFYYAMSMLNQEKTDLALNELNTLTSQTFDYQAEALWYAALIHLKNNNTTAAKHLLEKLQKVNPAYKSEAIQSILSQLP</sequence>
<evidence type="ECO:0008006" key="4">
    <source>
        <dbReference type="Google" id="ProtNLM"/>
    </source>
</evidence>
<dbReference type="Proteomes" id="UP000244090">
    <property type="component" value="Unassembled WGS sequence"/>
</dbReference>
<dbReference type="Gene3D" id="1.25.40.10">
    <property type="entry name" value="Tetratricopeptide repeat domain"/>
    <property type="match status" value="1"/>
</dbReference>
<organism evidence="2 3">
    <name type="scientific">Kordia periserrulae</name>
    <dbReference type="NCBI Taxonomy" id="701523"/>
    <lineage>
        <taxon>Bacteria</taxon>
        <taxon>Pseudomonadati</taxon>
        <taxon>Bacteroidota</taxon>
        <taxon>Flavobacteriia</taxon>
        <taxon>Flavobacteriales</taxon>
        <taxon>Flavobacteriaceae</taxon>
        <taxon>Kordia</taxon>
    </lineage>
</organism>
<name>A0A2T6C5B9_9FLAO</name>
<evidence type="ECO:0000256" key="1">
    <source>
        <dbReference type="SAM" id="Phobius"/>
    </source>
</evidence>
<protein>
    <recommendedName>
        <fullName evidence="4">Tetratricopeptide repeat protein</fullName>
    </recommendedName>
</protein>
<dbReference type="RefSeq" id="WP_108112886.1">
    <property type="nucleotide sequence ID" value="NZ_QBKT01000001.1"/>
</dbReference>
<gene>
    <name evidence="2" type="ORF">C8N46_10183</name>
</gene>
<dbReference type="InterPro" id="IPR011990">
    <property type="entry name" value="TPR-like_helical_dom_sf"/>
</dbReference>
<proteinExistence type="predicted"/>
<keyword evidence="3" id="KW-1185">Reference proteome</keyword>
<dbReference type="AlphaFoldDB" id="A0A2T6C5B9"/>
<dbReference type="OrthoDB" id="979271at2"/>
<dbReference type="EMBL" id="QBKT01000001">
    <property type="protein sequence ID" value="PTX63483.1"/>
    <property type="molecule type" value="Genomic_DNA"/>
</dbReference>
<evidence type="ECO:0000313" key="2">
    <source>
        <dbReference type="EMBL" id="PTX63483.1"/>
    </source>
</evidence>
<evidence type="ECO:0000313" key="3">
    <source>
        <dbReference type="Proteomes" id="UP000244090"/>
    </source>
</evidence>
<keyword evidence="1" id="KW-0812">Transmembrane</keyword>
<dbReference type="SUPFAM" id="SSF48452">
    <property type="entry name" value="TPR-like"/>
    <property type="match status" value="1"/>
</dbReference>
<comment type="caution">
    <text evidence="2">The sequence shown here is derived from an EMBL/GenBank/DDBJ whole genome shotgun (WGS) entry which is preliminary data.</text>
</comment>
<keyword evidence="1" id="KW-1133">Transmembrane helix</keyword>
<reference evidence="2 3" key="1">
    <citation type="submission" date="2018-04" db="EMBL/GenBank/DDBJ databases">
        <title>Genomic Encyclopedia of Archaeal and Bacterial Type Strains, Phase II (KMG-II): from individual species to whole genera.</title>
        <authorList>
            <person name="Goeker M."/>
        </authorList>
    </citation>
    <scope>NUCLEOTIDE SEQUENCE [LARGE SCALE GENOMIC DNA]</scope>
    <source>
        <strain evidence="2 3">DSM 25731</strain>
    </source>
</reference>
<accession>A0A2T6C5B9</accession>
<feature type="transmembrane region" description="Helical" evidence="1">
    <location>
        <begin position="82"/>
        <end position="100"/>
    </location>
</feature>